<keyword evidence="1" id="KW-0862">Zinc</keyword>
<feature type="domain" description="SWIM-type" evidence="2">
    <location>
        <begin position="61"/>
        <end position="94"/>
    </location>
</feature>
<dbReference type="EMBL" id="SIRE01000027">
    <property type="protein sequence ID" value="TBL71241.1"/>
    <property type="molecule type" value="Genomic_DNA"/>
</dbReference>
<dbReference type="AlphaFoldDB" id="A0A4Q9DJS4"/>
<dbReference type="RefSeq" id="WP_131017421.1">
    <property type="nucleotide sequence ID" value="NZ_SIRE01000027.1"/>
</dbReference>
<proteinExistence type="predicted"/>
<dbReference type="Pfam" id="PF04434">
    <property type="entry name" value="SWIM"/>
    <property type="match status" value="1"/>
</dbReference>
<sequence>MSFSSALNDDTWPMLLKQVAAAFNEVTLSRGFNYFKQQRVVNLNTSGERVIEALVTGSEDYKVKLRLDQLASSSCNCPVQSCCKHMVAVLMELADRLGYPASQIMNARHYLKRMAAAPASGADLQQLPEMDVSGWHRFLDQYAASTTSSYDLKIVTDTLRHQLQAVDFGSVPFSESDRLIFELHQELFILQKIKRLSKQNGFQYYVSFSLYRVYGDIQAWAKRSSALFDFTLSENRLRQTLSLVRSLMAEETEHKYMDFGLYAMFWQYWITPQRKTAYWAALETDEIEQTAPGSISPSLAAAIAFLKLHQSGSEAAWEALETGDVLKQAPAHLFLPFFKQLADAHDWDALADWLFKTAKFFYGPGKNDLDTYMGFWRETVSQLPEAEKVMWTVLEDMLPHSLSLIEDMLYEQRKWKLWLELQIVQEHDPFHHKVSVLQPIEKEAPELLRPYYHQAIEHYVALKNRRDYKSAVKLLKRLYKVYKKLKQEERWERFFSGFTERHSRLRALQEELKKGKLLE</sequence>
<keyword evidence="1" id="KW-0863">Zinc-finger</keyword>
<dbReference type="PROSITE" id="PS50966">
    <property type="entry name" value="ZF_SWIM"/>
    <property type="match status" value="1"/>
</dbReference>
<protein>
    <recommendedName>
        <fullName evidence="2">SWIM-type domain-containing protein</fullName>
    </recommendedName>
</protein>
<evidence type="ECO:0000313" key="3">
    <source>
        <dbReference type="EMBL" id="TBL71241.1"/>
    </source>
</evidence>
<keyword evidence="1" id="KW-0479">Metal-binding</keyword>
<comment type="caution">
    <text evidence="3">The sequence shown here is derived from an EMBL/GenBank/DDBJ whole genome shotgun (WGS) entry which is preliminary data.</text>
</comment>
<reference evidence="3 4" key="1">
    <citation type="submission" date="2019-02" db="EMBL/GenBank/DDBJ databases">
        <title>Paenibacillus sp. nov., isolated from surface-sterilized tissue of Thalictrum simplex L.</title>
        <authorList>
            <person name="Tuo L."/>
        </authorList>
    </citation>
    <scope>NUCLEOTIDE SEQUENCE [LARGE SCALE GENOMIC DNA]</scope>
    <source>
        <strain evidence="3 4">N2SHLJ1</strain>
    </source>
</reference>
<evidence type="ECO:0000256" key="1">
    <source>
        <dbReference type="PROSITE-ProRule" id="PRU00325"/>
    </source>
</evidence>
<gene>
    <name evidence="3" type="ORF">EYB31_31210</name>
</gene>
<dbReference type="Proteomes" id="UP000293142">
    <property type="component" value="Unassembled WGS sequence"/>
</dbReference>
<organism evidence="3 4">
    <name type="scientific">Paenibacillus thalictri</name>
    <dbReference type="NCBI Taxonomy" id="2527873"/>
    <lineage>
        <taxon>Bacteria</taxon>
        <taxon>Bacillati</taxon>
        <taxon>Bacillota</taxon>
        <taxon>Bacilli</taxon>
        <taxon>Bacillales</taxon>
        <taxon>Paenibacillaceae</taxon>
        <taxon>Paenibacillus</taxon>
    </lineage>
</organism>
<name>A0A4Q9DJS4_9BACL</name>
<dbReference type="GO" id="GO:0008270">
    <property type="term" value="F:zinc ion binding"/>
    <property type="evidence" value="ECO:0007669"/>
    <property type="project" value="UniProtKB-KW"/>
</dbReference>
<evidence type="ECO:0000313" key="4">
    <source>
        <dbReference type="Proteomes" id="UP000293142"/>
    </source>
</evidence>
<dbReference type="InterPro" id="IPR007527">
    <property type="entry name" value="Znf_SWIM"/>
</dbReference>
<evidence type="ECO:0000259" key="2">
    <source>
        <dbReference type="PROSITE" id="PS50966"/>
    </source>
</evidence>
<keyword evidence="4" id="KW-1185">Reference proteome</keyword>
<dbReference type="OrthoDB" id="7593573at2"/>
<accession>A0A4Q9DJS4</accession>